<keyword evidence="2" id="KW-0472">Membrane</keyword>
<feature type="chain" id="PRO_5034522052" evidence="3">
    <location>
        <begin position="39"/>
        <end position="464"/>
    </location>
</feature>
<dbReference type="Proteomes" id="UP000662939">
    <property type="component" value="Chromosome"/>
</dbReference>
<dbReference type="KEGG" id="nav:JQS30_10000"/>
<keyword evidence="2" id="KW-0812">Transmembrane</keyword>
<feature type="domain" description="Htaa" evidence="4">
    <location>
        <begin position="261"/>
        <end position="409"/>
    </location>
</feature>
<dbReference type="Pfam" id="PF04213">
    <property type="entry name" value="HtaA"/>
    <property type="match status" value="2"/>
</dbReference>
<keyword evidence="6" id="KW-1185">Reference proteome</keyword>
<organism evidence="5 6">
    <name type="scientific">Natronoglycomyces albus</name>
    <dbReference type="NCBI Taxonomy" id="2811108"/>
    <lineage>
        <taxon>Bacteria</taxon>
        <taxon>Bacillati</taxon>
        <taxon>Actinomycetota</taxon>
        <taxon>Actinomycetes</taxon>
        <taxon>Glycomycetales</taxon>
        <taxon>Glycomycetaceae</taxon>
        <taxon>Natronoglycomyces</taxon>
    </lineage>
</organism>
<dbReference type="EMBL" id="CP070496">
    <property type="protein sequence ID" value="QSB04145.1"/>
    <property type="molecule type" value="Genomic_DNA"/>
</dbReference>
<reference evidence="5" key="1">
    <citation type="submission" date="2021-02" db="EMBL/GenBank/DDBJ databases">
        <title>Natronoglycomyces albus gen. nov., sp. nov, a haloalkaliphilic actinobacterium from a soda solonchak soil.</title>
        <authorList>
            <person name="Sorokin D.Y."/>
            <person name="Khijniak T.V."/>
            <person name="Zakharycheva A.P."/>
            <person name="Boueva O.V."/>
            <person name="Ariskina E.V."/>
            <person name="Hahnke R.L."/>
            <person name="Bunk B."/>
            <person name="Sproer C."/>
            <person name="Schumann P."/>
            <person name="Evtushenko L.I."/>
            <person name="Kublanov I.V."/>
        </authorList>
    </citation>
    <scope>NUCLEOTIDE SEQUENCE</scope>
    <source>
        <strain evidence="5">DSM 106290</strain>
    </source>
</reference>
<evidence type="ECO:0000313" key="6">
    <source>
        <dbReference type="Proteomes" id="UP000662939"/>
    </source>
</evidence>
<sequence>MSPSTQPRRSRKRRAALAVAAMFAAQGALFLAPQTVSADESQSFPIVDGFLDWGFKESFRNYVSGPIAGGDITVSDGAERNGDGSFRFTDATGEYSRTSHNVSVETEGTVHFHGHSGDLDVTFENIRVQTDHAANSGKVIIDVTSGSNSYPDTHFADLDLEGLSWDRGDLTIMSDIPSVLTEAGSDSMVALINGNESRFYQAGETLDPLTIAIEADASGGGSGGSGGGGGGGGDTGDKGEEDDEKKKRHEDEPDGPLTIEDGRLDWGFKDSFRNYITGPIANGTITVAGGAENNSSSFGFVDAHGTFDPDTGELDARFSGSVNFYGHSGSLDLTFEDLRIAGEASNLKLYTNGAPIADLKVDALALKGDQLVLADVPATLTEQGADLMAGDVNGNEVRFYEPGDALDLVYVALAFEEGVDLGSGTGRLPVTGTTLTWALAGGAALLVVGTAALVMTRRRVTMPA</sequence>
<keyword evidence="2" id="KW-1133">Transmembrane helix</keyword>
<dbReference type="InterPro" id="IPR007331">
    <property type="entry name" value="Htaa"/>
</dbReference>
<name>A0A895XMC3_9ACTN</name>
<keyword evidence="3" id="KW-0732">Signal</keyword>
<evidence type="ECO:0000256" key="2">
    <source>
        <dbReference type="SAM" id="Phobius"/>
    </source>
</evidence>
<gene>
    <name evidence="5" type="ORF">JQS30_10000</name>
</gene>
<feature type="domain" description="Htaa" evidence="4">
    <location>
        <begin position="49"/>
        <end position="211"/>
    </location>
</feature>
<dbReference type="RefSeq" id="WP_213170144.1">
    <property type="nucleotide sequence ID" value="NZ_CP070496.1"/>
</dbReference>
<accession>A0A895XMC3</accession>
<evidence type="ECO:0000256" key="3">
    <source>
        <dbReference type="SAM" id="SignalP"/>
    </source>
</evidence>
<evidence type="ECO:0000313" key="5">
    <source>
        <dbReference type="EMBL" id="QSB04145.1"/>
    </source>
</evidence>
<evidence type="ECO:0000256" key="1">
    <source>
        <dbReference type="SAM" id="MobiDB-lite"/>
    </source>
</evidence>
<feature type="region of interest" description="Disordered" evidence="1">
    <location>
        <begin position="215"/>
        <end position="262"/>
    </location>
</feature>
<feature type="compositionally biased region" description="Gly residues" evidence="1">
    <location>
        <begin position="218"/>
        <end position="234"/>
    </location>
</feature>
<protein>
    <submittedName>
        <fullName evidence="5">HtaA domain-containing protein</fullName>
    </submittedName>
</protein>
<evidence type="ECO:0000259" key="4">
    <source>
        <dbReference type="Pfam" id="PF04213"/>
    </source>
</evidence>
<feature type="transmembrane region" description="Helical" evidence="2">
    <location>
        <begin position="435"/>
        <end position="455"/>
    </location>
</feature>
<feature type="signal peptide" evidence="3">
    <location>
        <begin position="1"/>
        <end position="38"/>
    </location>
</feature>
<proteinExistence type="predicted"/>
<dbReference type="AlphaFoldDB" id="A0A895XMC3"/>